<evidence type="ECO:0000313" key="5">
    <source>
        <dbReference type="Proteomes" id="UP000596035"/>
    </source>
</evidence>
<proteinExistence type="predicted"/>
<feature type="transmembrane region" description="Helical" evidence="1">
    <location>
        <begin position="161"/>
        <end position="180"/>
    </location>
</feature>
<dbReference type="RefSeq" id="WP_066535145.1">
    <property type="nucleotide sequence ID" value="NZ_CAPVCI010000005.1"/>
</dbReference>
<dbReference type="GO" id="GO:0005886">
    <property type="term" value="C:plasma membrane"/>
    <property type="evidence" value="ECO:0007669"/>
    <property type="project" value="UniProtKB-SubCell"/>
</dbReference>
<feature type="transmembrane region" description="Helical" evidence="1">
    <location>
        <begin position="281"/>
        <end position="300"/>
    </location>
</feature>
<feature type="transmembrane region" description="Helical" evidence="1">
    <location>
        <begin position="53"/>
        <end position="72"/>
    </location>
</feature>
<keyword evidence="4" id="KW-1185">Reference proteome</keyword>
<keyword evidence="1" id="KW-1133">Transmembrane helix</keyword>
<feature type="transmembrane region" description="Helical" evidence="1">
    <location>
        <begin position="93"/>
        <end position="126"/>
    </location>
</feature>
<reference evidence="2" key="1">
    <citation type="journal article" date="2017" name="Genome Announc.">
        <title>High-Quality Whole-Genome Sequences of the Oligo-Mouse-Microbiota Bacterial Community.</title>
        <authorList>
            <person name="Garzetti D."/>
            <person name="Brugiroux S."/>
            <person name="Bunk B."/>
            <person name="Pukall R."/>
            <person name="McCoy K.D."/>
            <person name="Macpherson A.J."/>
            <person name="Stecher B."/>
        </authorList>
    </citation>
    <scope>NUCLEOTIDE SEQUENCE</scope>
    <source>
        <strain evidence="2">KB18</strain>
    </source>
</reference>
<dbReference type="Proteomes" id="UP000596035">
    <property type="component" value="Chromosome"/>
</dbReference>
<dbReference type="EMBL" id="CP021422">
    <property type="protein sequence ID" value="ASB39986.1"/>
    <property type="molecule type" value="Genomic_DNA"/>
</dbReference>
<protein>
    <submittedName>
        <fullName evidence="2 3">ABC transporter permease</fullName>
    </submittedName>
</protein>
<evidence type="ECO:0000313" key="2">
    <source>
        <dbReference type="EMBL" id="ASB39986.1"/>
    </source>
</evidence>
<gene>
    <name evidence="2" type="ORF">ADH66_04535</name>
    <name evidence="3" type="ORF">I5Q82_14600</name>
</gene>
<reference evidence="3 5" key="3">
    <citation type="submission" date="2020-11" db="EMBL/GenBank/DDBJ databases">
        <title>Closed and high quality bacterial genomes of the OMM12 community.</title>
        <authorList>
            <person name="Marbouty M."/>
            <person name="Lamy-Besnier Q."/>
            <person name="Debarbieux L."/>
            <person name="Koszul R."/>
        </authorList>
    </citation>
    <scope>NUCLEOTIDE SEQUENCE [LARGE SCALE GENOMIC DNA]</scope>
    <source>
        <strain evidence="3 5">KB18</strain>
    </source>
</reference>
<sequence length="306" mass="34300">MMKLLSANFFSMLHTKRLWLGAVFMAGFAGIEIWSRHRLVSQGFADANLDESILSFAPLIFVLLPIICGLFINTDYHDGTIRNKLTVGRSRSSVYIANLLIVWLVEIFYTAIHFVVVLVGGIGLTFNNLADTLLRGGLLLLTIAALAAIATFIATLITGRYALVLCALIAIGMMFGSQMMNSMLESPDTTPDYRDVTIITDEDGNTRYEYFDSEGNKYADPDDIPMVPNPGYVHEPLRTIMRKYNDVSPGGQLWEIVQRGHVEWDIEKQERVELVTPVWQLVLYSVLLIVGFTLLGLGIFKRKDLK</sequence>
<accession>A0A1Z2XNG4</accession>
<dbReference type="Pfam" id="PF12679">
    <property type="entry name" value="ABC2_membrane_2"/>
    <property type="match status" value="1"/>
</dbReference>
<keyword evidence="1" id="KW-0812">Transmembrane</keyword>
<dbReference type="AlphaFoldDB" id="A0A1Z2XNG4"/>
<evidence type="ECO:0000256" key="1">
    <source>
        <dbReference type="SAM" id="Phobius"/>
    </source>
</evidence>
<keyword evidence="1" id="KW-0472">Membrane</keyword>
<dbReference type="GO" id="GO:0140359">
    <property type="term" value="F:ABC-type transporter activity"/>
    <property type="evidence" value="ECO:0007669"/>
    <property type="project" value="InterPro"/>
</dbReference>
<dbReference type="Proteomes" id="UP000196710">
    <property type="component" value="Chromosome"/>
</dbReference>
<dbReference type="EMBL" id="CP065321">
    <property type="protein sequence ID" value="QQR29274.1"/>
    <property type="molecule type" value="Genomic_DNA"/>
</dbReference>
<organism evidence="3 5">
    <name type="scientific">Acutalibacter muris</name>
    <dbReference type="NCBI Taxonomy" id="1796620"/>
    <lineage>
        <taxon>Bacteria</taxon>
        <taxon>Bacillati</taxon>
        <taxon>Bacillota</taxon>
        <taxon>Clostridia</taxon>
        <taxon>Eubacteriales</taxon>
        <taxon>Acutalibacteraceae</taxon>
        <taxon>Acutalibacter</taxon>
    </lineage>
</organism>
<evidence type="ECO:0000313" key="4">
    <source>
        <dbReference type="Proteomes" id="UP000196710"/>
    </source>
</evidence>
<name>A0A1Z2XNG4_9FIRM</name>
<evidence type="ECO:0000313" key="3">
    <source>
        <dbReference type="EMBL" id="QQR29274.1"/>
    </source>
</evidence>
<dbReference type="KEGG" id="amur:ADH66_04535"/>
<reference evidence="4" key="2">
    <citation type="submission" date="2017-05" db="EMBL/GenBank/DDBJ databases">
        <title>Improved OligoMM genomes.</title>
        <authorList>
            <person name="Garzetti D."/>
        </authorList>
    </citation>
    <scope>NUCLEOTIDE SEQUENCE [LARGE SCALE GENOMIC DNA]</scope>
    <source>
        <strain evidence="4">KB18</strain>
    </source>
</reference>
<feature type="transmembrane region" description="Helical" evidence="1">
    <location>
        <begin position="132"/>
        <end position="154"/>
    </location>
</feature>